<dbReference type="InterPro" id="IPR030381">
    <property type="entry name" value="G_DYNAMIN_dom"/>
</dbReference>
<evidence type="ECO:0000256" key="8">
    <source>
        <dbReference type="ARBA" id="ARBA00023054"/>
    </source>
</evidence>
<gene>
    <name evidence="14" type="ORF">LY90DRAFT_464009</name>
</gene>
<dbReference type="EMBL" id="MCOG01000292">
    <property type="protein sequence ID" value="ORY20359.1"/>
    <property type="molecule type" value="Genomic_DNA"/>
</dbReference>
<dbReference type="GO" id="GO:0003924">
    <property type="term" value="F:GTPase activity"/>
    <property type="evidence" value="ECO:0007669"/>
    <property type="project" value="InterPro"/>
</dbReference>
<dbReference type="GO" id="GO:0005741">
    <property type="term" value="C:mitochondrial outer membrane"/>
    <property type="evidence" value="ECO:0007669"/>
    <property type="project" value="UniProtKB-SubCell"/>
</dbReference>
<evidence type="ECO:0000256" key="1">
    <source>
        <dbReference type="ARBA" id="ARBA00004225"/>
    </source>
</evidence>
<keyword evidence="7" id="KW-1133">Transmembrane helix</keyword>
<evidence type="ECO:0000256" key="3">
    <source>
        <dbReference type="ARBA" id="ARBA00022692"/>
    </source>
</evidence>
<name>A0A1Y2ACR8_9FUNG</name>
<proteinExistence type="predicted"/>
<keyword evidence="11" id="KW-0472">Membrane</keyword>
<evidence type="ECO:0000259" key="13">
    <source>
        <dbReference type="PROSITE" id="PS51718"/>
    </source>
</evidence>
<evidence type="ECO:0000313" key="15">
    <source>
        <dbReference type="Proteomes" id="UP000193920"/>
    </source>
</evidence>
<evidence type="ECO:0000256" key="12">
    <source>
        <dbReference type="ARBA" id="ARBA00048548"/>
    </source>
</evidence>
<dbReference type="GO" id="GO:0005525">
    <property type="term" value="F:GTP binding"/>
    <property type="evidence" value="ECO:0007669"/>
    <property type="project" value="UniProtKB-KW"/>
</dbReference>
<keyword evidence="5" id="KW-1000">Mitochondrion outer membrane</keyword>
<dbReference type="InterPro" id="IPR027417">
    <property type="entry name" value="P-loop_NTPase"/>
</dbReference>
<dbReference type="Proteomes" id="UP000193920">
    <property type="component" value="Unassembled WGS sequence"/>
</dbReference>
<keyword evidence="3" id="KW-0812">Transmembrane</keyword>
<dbReference type="Pfam" id="PF00350">
    <property type="entry name" value="Dynamin_N"/>
    <property type="match status" value="1"/>
</dbReference>
<accession>A0A1Y2ACR8</accession>
<keyword evidence="15" id="KW-1185">Reference proteome</keyword>
<comment type="caution">
    <text evidence="14">The sequence shown here is derived from an EMBL/GenBank/DDBJ whole genome shotgun (WGS) entry which is preliminary data.</text>
</comment>
<evidence type="ECO:0000256" key="4">
    <source>
        <dbReference type="ARBA" id="ARBA00022741"/>
    </source>
</evidence>
<dbReference type="PROSITE" id="PS51718">
    <property type="entry name" value="G_DYNAMIN_2"/>
    <property type="match status" value="1"/>
</dbReference>
<dbReference type="STRING" id="1754190.A0A1Y2ACR8"/>
<evidence type="ECO:0000256" key="7">
    <source>
        <dbReference type="ARBA" id="ARBA00022989"/>
    </source>
</evidence>
<dbReference type="SUPFAM" id="SSF52540">
    <property type="entry name" value="P-loop containing nucleoside triphosphate hydrolases"/>
    <property type="match status" value="1"/>
</dbReference>
<evidence type="ECO:0000256" key="6">
    <source>
        <dbReference type="ARBA" id="ARBA00022801"/>
    </source>
</evidence>
<dbReference type="PANTHER" id="PTHR10465">
    <property type="entry name" value="TRANSMEMBRANE GTPASE FZO1"/>
    <property type="match status" value="1"/>
</dbReference>
<keyword evidence="8" id="KW-0175">Coiled coil</keyword>
<keyword evidence="4" id="KW-0547">Nucleotide-binding</keyword>
<dbReference type="GO" id="GO:0008053">
    <property type="term" value="P:mitochondrial fusion"/>
    <property type="evidence" value="ECO:0007669"/>
    <property type="project" value="TreeGrafter"/>
</dbReference>
<evidence type="ECO:0000256" key="11">
    <source>
        <dbReference type="ARBA" id="ARBA00023136"/>
    </source>
</evidence>
<evidence type="ECO:0000313" key="14">
    <source>
        <dbReference type="EMBL" id="ORY20359.1"/>
    </source>
</evidence>
<keyword evidence="9" id="KW-0496">Mitochondrion</keyword>
<keyword evidence="6 14" id="KW-0378">Hydrolase</keyword>
<feature type="domain" description="Dynamin-type G" evidence="13">
    <location>
        <begin position="167"/>
        <end position="440"/>
    </location>
</feature>
<organism evidence="14 15">
    <name type="scientific">Neocallimastix californiae</name>
    <dbReference type="NCBI Taxonomy" id="1754190"/>
    <lineage>
        <taxon>Eukaryota</taxon>
        <taxon>Fungi</taxon>
        <taxon>Fungi incertae sedis</taxon>
        <taxon>Chytridiomycota</taxon>
        <taxon>Chytridiomycota incertae sedis</taxon>
        <taxon>Neocallimastigomycetes</taxon>
        <taxon>Neocallimastigales</taxon>
        <taxon>Neocallimastigaceae</taxon>
        <taxon>Neocallimastix</taxon>
    </lineage>
</organism>
<dbReference type="FunFam" id="3.40.50.300:FF:000638">
    <property type="entry name" value="Transmembrane GTPase Fzo1, putative"/>
    <property type="match status" value="1"/>
</dbReference>
<evidence type="ECO:0000256" key="5">
    <source>
        <dbReference type="ARBA" id="ARBA00022787"/>
    </source>
</evidence>
<protein>
    <submittedName>
        <fullName evidence="14">p-loop containing nucleoside triphosphate hydrolase protein</fullName>
    </submittedName>
</protein>
<dbReference type="OrthoDB" id="9984778at2759"/>
<dbReference type="GO" id="GO:0051646">
    <property type="term" value="P:mitochondrion localization"/>
    <property type="evidence" value="ECO:0007669"/>
    <property type="project" value="TreeGrafter"/>
</dbReference>
<sequence length="781" mass="89863">MQQLQSEDNYSSIENVTNNEKPIVRIDSKFVTDTVTELDSDNKERNVQDAFMEKRNLLLSLINGTKTLLRNMRANRNNWPVQYPIKNHNKISQDRSIDNDNDTIKKGLEDKIVNFDDNNLEVLRLNLKVENYGDSMATAWDNAIIAHLDSKILESTRHLEKLYTRIYDTSSKVLVTGDLNAGKSTFVNAVLRKSVVPQDQQPCTAGFCEVIDAKNNDGIEEVHAIDDPETYNREDPSTFSRFQLDHLKEVITENAHHYSLFKIYCNDDRTEEESLLNNGVVDISLIDSPGLNIDSLKTTALFAQQEEIDVIVFMVNAENHFTLSGKQFLQNAGKEKGYIFIVINRFDQIEEPERCKRDILSQIEKISPKTYNDADNLVHFVSAKKTLLEHKKGNHGTKEFDNLEQCLRTFILEKRCKSKLNPAKIYLENILKDIICISDYNKQIEMDKIKAIQEKIDIEMPNYYNLKNVKEEVSDDIDKIIDSTSSKVQAYTKDYLNKFVKDLERYSLEVEYNGFIYAWNYANELRNHLYQLAAKRARYCAKFGQKSAAECIEHVKNMIKDVEIDESIIAVLNPANIDSIMGDEEFLAPKLNSEISNNKNIIKAINLEFTDFFNLQDQLELVKDYLPSFAMLASGIYGYHKLATQLISVGNRIGIENIAKAAFIVLGIAGLGSLSFAISNMKNTIEQKVTQKVRDHLRTIEYVNNNVDRISKNTRRSLRVVLWDFHNQFSKAFESTIKKREEYEHEQRMAEDAKEFFASISKRSEELKKVLSTVDLENTPK</sequence>
<comment type="catalytic activity">
    <reaction evidence="12">
        <text>GTP + H2O = GDP + phosphate + H(+)</text>
        <dbReference type="Rhea" id="RHEA:19669"/>
        <dbReference type="ChEBI" id="CHEBI:15377"/>
        <dbReference type="ChEBI" id="CHEBI:15378"/>
        <dbReference type="ChEBI" id="CHEBI:37565"/>
        <dbReference type="ChEBI" id="CHEBI:43474"/>
        <dbReference type="ChEBI" id="CHEBI:58189"/>
    </reaction>
</comment>
<dbReference type="PANTHER" id="PTHR10465:SF0">
    <property type="entry name" value="SARCALUMENIN"/>
    <property type="match status" value="1"/>
</dbReference>
<comment type="subcellular location">
    <subcellularLocation>
        <location evidence="1">Mitochondrion membrane</location>
        <topology evidence="1">Multi-pass membrane protein</topology>
    </subcellularLocation>
    <subcellularLocation>
        <location evidence="2">Mitochondrion outer membrane</location>
    </subcellularLocation>
</comment>
<evidence type="ECO:0000256" key="2">
    <source>
        <dbReference type="ARBA" id="ARBA00004294"/>
    </source>
</evidence>
<dbReference type="Gene3D" id="3.40.50.300">
    <property type="entry name" value="P-loop containing nucleotide triphosphate hydrolases"/>
    <property type="match status" value="1"/>
</dbReference>
<evidence type="ECO:0000256" key="10">
    <source>
        <dbReference type="ARBA" id="ARBA00023134"/>
    </source>
</evidence>
<dbReference type="InterPro" id="IPR045063">
    <property type="entry name" value="Dynamin_N"/>
</dbReference>
<reference evidence="14 15" key="1">
    <citation type="submission" date="2016-08" db="EMBL/GenBank/DDBJ databases">
        <title>A Parts List for Fungal Cellulosomes Revealed by Comparative Genomics.</title>
        <authorList>
            <consortium name="DOE Joint Genome Institute"/>
            <person name="Haitjema C.H."/>
            <person name="Gilmore S.P."/>
            <person name="Henske J.K."/>
            <person name="Solomon K.V."/>
            <person name="De Groot R."/>
            <person name="Kuo A."/>
            <person name="Mondo S.J."/>
            <person name="Salamov A.A."/>
            <person name="Labutti K."/>
            <person name="Zhao Z."/>
            <person name="Chiniquy J."/>
            <person name="Barry K."/>
            <person name="Brewer H.M."/>
            <person name="Purvine S.O."/>
            <person name="Wright A.T."/>
            <person name="Boxma B."/>
            <person name="Van Alen T."/>
            <person name="Hackstein J.H."/>
            <person name="Baker S.E."/>
            <person name="Grigoriev I.V."/>
            <person name="O'Malley M.A."/>
        </authorList>
    </citation>
    <scope>NUCLEOTIDE SEQUENCE [LARGE SCALE GENOMIC DNA]</scope>
    <source>
        <strain evidence="14 15">G1</strain>
    </source>
</reference>
<evidence type="ECO:0000256" key="9">
    <source>
        <dbReference type="ARBA" id="ARBA00023128"/>
    </source>
</evidence>
<dbReference type="InterPro" id="IPR027094">
    <property type="entry name" value="Mitofusin_fam"/>
</dbReference>
<keyword evidence="10" id="KW-0342">GTP-binding</keyword>
<dbReference type="AlphaFoldDB" id="A0A1Y2ACR8"/>